<evidence type="ECO:0000259" key="1">
    <source>
        <dbReference type="PROSITE" id="PS51186"/>
    </source>
</evidence>
<proteinExistence type="predicted"/>
<feature type="domain" description="N-acetyltransferase" evidence="1">
    <location>
        <begin position="134"/>
        <end position="263"/>
    </location>
</feature>
<dbReference type="EMBL" id="JAOPGA020000945">
    <property type="protein sequence ID" value="KAL0483202.1"/>
    <property type="molecule type" value="Genomic_DNA"/>
</dbReference>
<dbReference type="Pfam" id="PF08445">
    <property type="entry name" value="FR47"/>
    <property type="match status" value="1"/>
</dbReference>
<dbReference type="InterPro" id="IPR053225">
    <property type="entry name" value="Acyl-CoA_N-acyltransferase"/>
</dbReference>
<accession>A0AAW2Z3J1</accession>
<dbReference type="InterPro" id="IPR013653">
    <property type="entry name" value="GCN5-like_dom"/>
</dbReference>
<evidence type="ECO:0000313" key="2">
    <source>
        <dbReference type="EMBL" id="KAL0483202.1"/>
    </source>
</evidence>
<sequence length="263" mass="30327">MTINFGRVIEATKPDSINVQHYFQYQERTKDVQVVTDETCEQFVMVVKKRSDLRDVHFISCNNDEQLRSALHKVLSNHKKEDGYIKMSAINIKHREFVEKLAHSCNFTFEASPCLLYVYNTNIAQPSVHIPQDVIVKKLSVTDAQLVNSRWTYGSEHTLSYVQFLCEHRPTIGIYVDVNGTTQLVAWALVQEYGAIGMVYVEPEYRGKSFSKILVTNLGEKLLEDGSTPFCYIYHKNDLSKYLFKSLGYEEKATSDWLMLSKI</sequence>
<dbReference type="AlphaFoldDB" id="A0AAW2Z3J1"/>
<reference evidence="2 3" key="1">
    <citation type="submission" date="2024-03" db="EMBL/GenBank/DDBJ databases">
        <title>The Acrasis kona genome and developmental transcriptomes reveal deep origins of eukaryotic multicellular pathways.</title>
        <authorList>
            <person name="Sheikh S."/>
            <person name="Fu C.-J."/>
            <person name="Brown M.W."/>
            <person name="Baldauf S.L."/>
        </authorList>
    </citation>
    <scope>NUCLEOTIDE SEQUENCE [LARGE SCALE GENOMIC DNA]</scope>
    <source>
        <strain evidence="2 3">ATCC MYA-3509</strain>
    </source>
</reference>
<comment type="caution">
    <text evidence="2">The sequence shown here is derived from an EMBL/GenBank/DDBJ whole genome shotgun (WGS) entry which is preliminary data.</text>
</comment>
<dbReference type="GO" id="GO:0016747">
    <property type="term" value="F:acyltransferase activity, transferring groups other than amino-acyl groups"/>
    <property type="evidence" value="ECO:0007669"/>
    <property type="project" value="InterPro"/>
</dbReference>
<evidence type="ECO:0000313" key="3">
    <source>
        <dbReference type="Proteomes" id="UP001431209"/>
    </source>
</evidence>
<dbReference type="SUPFAM" id="SSF55729">
    <property type="entry name" value="Acyl-CoA N-acyltransferases (Nat)"/>
    <property type="match status" value="1"/>
</dbReference>
<dbReference type="Proteomes" id="UP001431209">
    <property type="component" value="Unassembled WGS sequence"/>
</dbReference>
<keyword evidence="3" id="KW-1185">Reference proteome</keyword>
<dbReference type="InterPro" id="IPR000182">
    <property type="entry name" value="GNAT_dom"/>
</dbReference>
<organism evidence="2 3">
    <name type="scientific">Acrasis kona</name>
    <dbReference type="NCBI Taxonomy" id="1008807"/>
    <lineage>
        <taxon>Eukaryota</taxon>
        <taxon>Discoba</taxon>
        <taxon>Heterolobosea</taxon>
        <taxon>Tetramitia</taxon>
        <taxon>Eutetramitia</taxon>
        <taxon>Acrasidae</taxon>
        <taxon>Acrasis</taxon>
    </lineage>
</organism>
<dbReference type="PANTHER" id="PTHR20958">
    <property type="entry name" value="GLYCINE N-ACYLTRANSFERASE-LIKE PROTEIN"/>
    <property type="match status" value="1"/>
</dbReference>
<gene>
    <name evidence="2" type="ORF">AKO1_014846</name>
</gene>
<protein>
    <recommendedName>
        <fullName evidence="1">N-acetyltransferase domain-containing protein</fullName>
    </recommendedName>
</protein>
<dbReference type="PANTHER" id="PTHR20958:SF6">
    <property type="entry name" value="GLYCINE N-ACYLTRANSFERASE-LIKE PROTEIN"/>
    <property type="match status" value="1"/>
</dbReference>
<name>A0AAW2Z3J1_9EUKA</name>
<dbReference type="PROSITE" id="PS51186">
    <property type="entry name" value="GNAT"/>
    <property type="match status" value="1"/>
</dbReference>
<dbReference type="Gene3D" id="3.40.630.30">
    <property type="match status" value="1"/>
</dbReference>
<dbReference type="InterPro" id="IPR016181">
    <property type="entry name" value="Acyl_CoA_acyltransferase"/>
</dbReference>